<gene>
    <name evidence="2" type="ORF">SPSYN_01053</name>
</gene>
<dbReference type="InterPro" id="IPR008254">
    <property type="entry name" value="Flavodoxin/NO_synth"/>
</dbReference>
<dbReference type="OrthoDB" id="9806505at2"/>
<dbReference type="RefSeq" id="WP_161821459.1">
    <property type="nucleotide sequence ID" value="NZ_LSRS01000003.1"/>
</dbReference>
<sequence>MNDTLIVYYSLLHNTKNLALEIAKQTGGTLRELIPENNYSFDYNTAAKEVRNQITRGFCPKLIFGNESIDEYRTIFIGTPNWFKTIAPPVLSFLRQHDFADKTVIPFCTHGGGGFCQIENDIAKECSKSRILPGIAVNGAIIPEEVTNWLEAICDL</sequence>
<evidence type="ECO:0000313" key="2">
    <source>
        <dbReference type="EMBL" id="KAF1084917.1"/>
    </source>
</evidence>
<protein>
    <submittedName>
        <fullName evidence="2">Flavodoxin</fullName>
    </submittedName>
</protein>
<proteinExistence type="predicted"/>
<evidence type="ECO:0000259" key="1">
    <source>
        <dbReference type="Pfam" id="PF12682"/>
    </source>
</evidence>
<accession>A0A9D2WNV9</accession>
<dbReference type="EMBL" id="LSRS01000003">
    <property type="protein sequence ID" value="KAF1084917.1"/>
    <property type="molecule type" value="Genomic_DNA"/>
</dbReference>
<feature type="domain" description="Flavodoxin-like" evidence="1">
    <location>
        <begin position="4"/>
        <end position="152"/>
    </location>
</feature>
<dbReference type="PANTHER" id="PTHR39201:SF1">
    <property type="entry name" value="FLAVODOXIN-LIKE DOMAIN-CONTAINING PROTEIN"/>
    <property type="match status" value="1"/>
</dbReference>
<dbReference type="Pfam" id="PF12682">
    <property type="entry name" value="Flavodoxin_4"/>
    <property type="match status" value="1"/>
</dbReference>
<dbReference type="Proteomes" id="UP000798488">
    <property type="component" value="Unassembled WGS sequence"/>
</dbReference>
<keyword evidence="3" id="KW-1185">Reference proteome</keyword>
<evidence type="ECO:0000313" key="3">
    <source>
        <dbReference type="Proteomes" id="UP000798488"/>
    </source>
</evidence>
<dbReference type="GO" id="GO:0010181">
    <property type="term" value="F:FMN binding"/>
    <property type="evidence" value="ECO:0007669"/>
    <property type="project" value="InterPro"/>
</dbReference>
<comment type="caution">
    <text evidence="2">The sequence shown here is derived from an EMBL/GenBank/DDBJ whole genome shotgun (WGS) entry which is preliminary data.</text>
</comment>
<name>A0A9D2WNV9_9FIRM</name>
<reference evidence="2" key="1">
    <citation type="submission" date="2016-02" db="EMBL/GenBank/DDBJ databases">
        <title>Draft Genome Sequence of Sporotomaculum syntrophicum Strain FB, a Syntrophic Benzoate Degrader.</title>
        <authorList>
            <person name="Nobu M.K."/>
            <person name="Narihiro T."/>
            <person name="Qiu Y.-L."/>
            <person name="Ohashi A."/>
            <person name="Liu W.-T."/>
            <person name="Yuji S."/>
        </authorList>
    </citation>
    <scope>NUCLEOTIDE SEQUENCE</scope>
    <source>
        <strain evidence="2">FB</strain>
    </source>
</reference>
<dbReference type="Gene3D" id="3.40.50.360">
    <property type="match status" value="1"/>
</dbReference>
<dbReference type="SUPFAM" id="SSF52218">
    <property type="entry name" value="Flavoproteins"/>
    <property type="match status" value="1"/>
</dbReference>
<dbReference type="InterPro" id="IPR029039">
    <property type="entry name" value="Flavoprotein-like_sf"/>
</dbReference>
<dbReference type="AlphaFoldDB" id="A0A9D2WNV9"/>
<organism evidence="2 3">
    <name type="scientific">Sporotomaculum syntrophicum</name>
    <dbReference type="NCBI Taxonomy" id="182264"/>
    <lineage>
        <taxon>Bacteria</taxon>
        <taxon>Bacillati</taxon>
        <taxon>Bacillota</taxon>
        <taxon>Clostridia</taxon>
        <taxon>Eubacteriales</taxon>
        <taxon>Desulfallaceae</taxon>
        <taxon>Sporotomaculum</taxon>
    </lineage>
</organism>
<dbReference type="GO" id="GO:0016651">
    <property type="term" value="F:oxidoreductase activity, acting on NAD(P)H"/>
    <property type="evidence" value="ECO:0007669"/>
    <property type="project" value="UniProtKB-ARBA"/>
</dbReference>
<dbReference type="PANTHER" id="PTHR39201">
    <property type="entry name" value="EXPORTED PROTEIN-RELATED"/>
    <property type="match status" value="1"/>
</dbReference>